<comment type="caution">
    <text evidence="2">The sequence shown here is derived from an EMBL/GenBank/DDBJ whole genome shotgun (WGS) entry which is preliminary data.</text>
</comment>
<reference evidence="1" key="5">
    <citation type="submission" date="2020-09" db="EMBL/GenBank/DDBJ databases">
        <authorList>
            <person name="Sun Q."/>
            <person name="Ohkuma M."/>
        </authorList>
    </citation>
    <scope>NUCLEOTIDE SEQUENCE</scope>
    <source>
        <strain evidence="1">JCM 4434</strain>
    </source>
</reference>
<dbReference type="Proteomes" id="UP000610124">
    <property type="component" value="Unassembled WGS sequence"/>
</dbReference>
<dbReference type="RefSeq" id="WP_030557765.1">
    <property type="nucleotide sequence ID" value="NZ_BMUB01000014.1"/>
</dbReference>
<name>A0A1E7N2D3_KITAU</name>
<evidence type="ECO:0000313" key="1">
    <source>
        <dbReference type="EMBL" id="GGU92873.1"/>
    </source>
</evidence>
<gene>
    <name evidence="1" type="ORF">GCM10010502_53030</name>
    <name evidence="2" type="ORF">HS99_0010235</name>
</gene>
<protein>
    <submittedName>
        <fullName evidence="2">Uncharacterized protein</fullName>
    </submittedName>
</protein>
<dbReference type="OrthoDB" id="3874126at2"/>
<dbReference type="InterPro" id="IPR036689">
    <property type="entry name" value="ESAT-6-like_sf"/>
</dbReference>
<reference evidence="3" key="4">
    <citation type="submission" date="2016-08" db="EMBL/GenBank/DDBJ databases">
        <title>Sequencing, assembly and comparative genomics of S. aureofaciens ATCC 10762.</title>
        <authorList>
            <person name="Gradnigo J.S."/>
            <person name="Johnson N."/>
            <person name="Somerville G.A."/>
        </authorList>
    </citation>
    <scope>NUCLEOTIDE SEQUENCE [LARGE SCALE GENOMIC DNA]</scope>
    <source>
        <strain evidence="3">ATCC 10762 / DSM 40127 / CCM 3239 / JCM 4008 / LMG 5968 / NBRC 12843 / NCIMB 8234 / A-377</strain>
    </source>
</reference>
<dbReference type="GeneID" id="97488287"/>
<dbReference type="SUPFAM" id="SSF140453">
    <property type="entry name" value="EsxAB dimer-like"/>
    <property type="match status" value="1"/>
</dbReference>
<reference evidence="2" key="3">
    <citation type="submission" date="2016-08" db="EMBL/GenBank/DDBJ databases">
        <title>Sequencing, Assembly and Comparative Genomics of S. aureofaciens ATCC 10762.</title>
        <authorList>
            <person name="Gradnigo J.S."/>
            <person name="Johnson N."/>
            <person name="Somerville G.A."/>
        </authorList>
    </citation>
    <scope>NUCLEOTIDE SEQUENCE [LARGE SCALE GENOMIC DNA]</scope>
    <source>
        <strain evidence="2">ATCC 10762</strain>
    </source>
</reference>
<dbReference type="Proteomes" id="UP000037395">
    <property type="component" value="Unassembled WGS sequence"/>
</dbReference>
<accession>A0A1E7N2D3</accession>
<keyword evidence="3" id="KW-1185">Reference proteome</keyword>
<accession>A0A8H9HY43</accession>
<dbReference type="AlphaFoldDB" id="A0A1E7N2D3"/>
<dbReference type="KEGG" id="kau:B6264_25490"/>
<sequence>MVTYDELANTNLSALDTVATDVEQLVRRWEYESDFQSGVVTPLAASGWSGPASQAAAGQLNQARTQIDAAFEETSALAKALRSAHDQFVSFQNTLRQIQTDAQTQGLTISADGSQVTWSIPANLPRNAGIRQEYQQSMDEAAKAISARLTSVLQQATEADQAAAAALAADTGTNQQSFNATPVGGISEQEAAQAAALAAQGNNLSNTQLTQLNALLKAHGNDPSFATAFYNDLGPQETLKFWGQLSVLSSRAQPPDPARLAILKDLQGQLGTALASATNTRNQPHLSDQWETQLRAAGAQRIQVVSSGPLSLQPYGYQFLASILQTGNYDPHFLDPIAEHVTQLTRQNPEMWLQAGPQPMSNGVLKTNFLGNGTGFNPMTGVLEALGHSPAAATDFFRNPETLYNASGAPTGHTAPNDYLSFLTDGSKNPILTDTSITDPNYKATLTYEPTALGHALQAATTGVPWDAPNGTQLPPHTAATDDVMNQVVNTFGKDPSLLQGPLSSMNGSVANMTASYIGDVNQAVNAPVGNQLSVFGTPANLNADNANHLLDTLARDPGAYGTLQQAQNGYLAAQLETQVHQPGQTPDQLGANLNRVAAQTGTVSGILSNARANAVSQAGWAADAAYNQSITTNTGIANTIYSQTLGSVVGKVPILGDIANDQVSNMITNIGAQYQHDSTQTSVTANIALVDQGHKAVGQAVQQALGNAGLDPNGSSALNAATQAQQAYNSGLAVDSSYHQAGK</sequence>
<dbReference type="EMBL" id="JPRF03000043">
    <property type="protein sequence ID" value="OEV34836.1"/>
    <property type="molecule type" value="Genomic_DNA"/>
</dbReference>
<reference evidence="2 3" key="2">
    <citation type="submission" date="2014-07" db="EMBL/GenBank/DDBJ databases">
        <authorList>
            <person name="Zhang J.E."/>
            <person name="Yang H."/>
            <person name="Guo J."/>
            <person name="Deng Z."/>
            <person name="Luo H."/>
            <person name="Luo M."/>
            <person name="Zhao B."/>
        </authorList>
    </citation>
    <scope>NUCLEOTIDE SEQUENCE [LARGE SCALE GENOMIC DNA]</scope>
    <source>
        <strain evidence="2">ATCC 10762</strain>
        <strain evidence="3">ATCC 10762 / DSM 40127 / CCM 3239 / JCM 4008 / LMG 5968 / NBRC 12843 / NCIMB 8234 / A-377</strain>
    </source>
</reference>
<proteinExistence type="predicted"/>
<dbReference type="EMBL" id="BMUB01000014">
    <property type="protein sequence ID" value="GGU92873.1"/>
    <property type="molecule type" value="Genomic_DNA"/>
</dbReference>
<evidence type="ECO:0000313" key="3">
    <source>
        <dbReference type="Proteomes" id="UP000037395"/>
    </source>
</evidence>
<organism evidence="2 3">
    <name type="scientific">Kitasatospora aureofaciens</name>
    <name type="common">Streptomyces aureofaciens</name>
    <dbReference type="NCBI Taxonomy" id="1894"/>
    <lineage>
        <taxon>Bacteria</taxon>
        <taxon>Bacillati</taxon>
        <taxon>Actinomycetota</taxon>
        <taxon>Actinomycetes</taxon>
        <taxon>Kitasatosporales</taxon>
        <taxon>Streptomycetaceae</taxon>
        <taxon>Kitasatospora</taxon>
    </lineage>
</organism>
<reference evidence="1" key="1">
    <citation type="journal article" date="2014" name="Int. J. Syst. Evol. Microbiol.">
        <title>Complete genome sequence of Corynebacterium casei LMG S-19264T (=DSM 44701T), isolated from a smear-ripened cheese.</title>
        <authorList>
            <consortium name="US DOE Joint Genome Institute (JGI-PGF)"/>
            <person name="Walter F."/>
            <person name="Albersmeier A."/>
            <person name="Kalinowski J."/>
            <person name="Ruckert C."/>
        </authorList>
    </citation>
    <scope>NUCLEOTIDE SEQUENCE</scope>
    <source>
        <strain evidence="1">JCM 4434</strain>
    </source>
</reference>
<evidence type="ECO:0000313" key="2">
    <source>
        <dbReference type="EMBL" id="OEV34836.1"/>
    </source>
</evidence>